<dbReference type="InterPro" id="IPR029062">
    <property type="entry name" value="Class_I_gatase-like"/>
</dbReference>
<organism evidence="3">
    <name type="scientific">bioreactor metagenome</name>
    <dbReference type="NCBI Taxonomy" id="1076179"/>
    <lineage>
        <taxon>unclassified sequences</taxon>
        <taxon>metagenomes</taxon>
        <taxon>ecological metagenomes</taxon>
    </lineage>
</organism>
<dbReference type="EC" id="6.3.5.11" evidence="3"/>
<dbReference type="SUPFAM" id="SSF52317">
    <property type="entry name" value="Class I glutamine amidotransferase-like"/>
    <property type="match status" value="1"/>
</dbReference>
<dbReference type="InterPro" id="IPR011698">
    <property type="entry name" value="GATase_3"/>
</dbReference>
<dbReference type="PANTHER" id="PTHR43873:SF1">
    <property type="entry name" value="COBYRINATE A,C-DIAMIDE SYNTHASE"/>
    <property type="match status" value="1"/>
</dbReference>
<dbReference type="EMBL" id="VSSQ01053508">
    <property type="protein sequence ID" value="MPN07536.1"/>
    <property type="molecule type" value="Genomic_DNA"/>
</dbReference>
<dbReference type="Pfam" id="PF07685">
    <property type="entry name" value="GATase_3"/>
    <property type="match status" value="1"/>
</dbReference>
<sequence>MPIYAECGGLMYLGRSIIADGKKQEMVGLLPLDTQMTKKPQGHGYTIMKVMENNRWFTQERVRGHEFHNSHVINLDVAQVNFGFKVERGHGINEEYDGICYKNVLAAYNHIHAIGSPSWAEQMIKLACQYRGQCREKRKTVAVK</sequence>
<dbReference type="GO" id="GO:0042242">
    <property type="term" value="F:cobyrinic acid a,c-diamide synthase activity"/>
    <property type="evidence" value="ECO:0007669"/>
    <property type="project" value="UniProtKB-EC"/>
</dbReference>
<accession>A0A645F1J6</accession>
<reference evidence="3" key="1">
    <citation type="submission" date="2019-08" db="EMBL/GenBank/DDBJ databases">
        <authorList>
            <person name="Kucharzyk K."/>
            <person name="Murdoch R.W."/>
            <person name="Higgins S."/>
            <person name="Loffler F."/>
        </authorList>
    </citation>
    <scope>NUCLEOTIDE SEQUENCE</scope>
</reference>
<evidence type="ECO:0000259" key="2">
    <source>
        <dbReference type="Pfam" id="PF07685"/>
    </source>
</evidence>
<proteinExistence type="predicted"/>
<keyword evidence="3" id="KW-0436">Ligase</keyword>
<dbReference type="PANTHER" id="PTHR43873">
    <property type="entry name" value="COBYRINATE A,C-DIAMIDE SYNTHASE"/>
    <property type="match status" value="1"/>
</dbReference>
<name>A0A645F1J6_9ZZZZ</name>
<evidence type="ECO:0000256" key="1">
    <source>
        <dbReference type="ARBA" id="ARBA00022962"/>
    </source>
</evidence>
<evidence type="ECO:0000313" key="3">
    <source>
        <dbReference type="EMBL" id="MPN07536.1"/>
    </source>
</evidence>
<dbReference type="PROSITE" id="PS51274">
    <property type="entry name" value="GATASE_COBBQ"/>
    <property type="match status" value="1"/>
</dbReference>
<comment type="caution">
    <text evidence="3">The sequence shown here is derived from an EMBL/GenBank/DDBJ whole genome shotgun (WGS) entry which is preliminary data.</text>
</comment>
<protein>
    <submittedName>
        <fullName evidence="3">Cobyrinate a,c-diamide synthase</fullName>
        <ecNumber evidence="3">6.3.5.11</ecNumber>
    </submittedName>
</protein>
<feature type="domain" description="CobB/CobQ-like glutamine amidotransferase" evidence="2">
    <location>
        <begin position="1"/>
        <end position="113"/>
    </location>
</feature>
<keyword evidence="1" id="KW-0315">Glutamine amidotransferase</keyword>
<gene>
    <name evidence="3" type="primary">cbiA_22</name>
    <name evidence="3" type="ORF">SDC9_154806</name>
</gene>
<dbReference type="AlphaFoldDB" id="A0A645F1J6"/>
<dbReference type="InterPro" id="IPR004484">
    <property type="entry name" value="CbiA/CobB_synth"/>
</dbReference>